<proteinExistence type="predicted"/>
<keyword evidence="4" id="KW-0121">Carboxypeptidase</keyword>
<feature type="region of interest" description="Disordered" evidence="1">
    <location>
        <begin position="1"/>
        <end position="71"/>
    </location>
</feature>
<evidence type="ECO:0000256" key="1">
    <source>
        <dbReference type="SAM" id="MobiDB-lite"/>
    </source>
</evidence>
<organism evidence="4 5">
    <name type="scientific">Microbacterium profundi</name>
    <dbReference type="NCBI Taxonomy" id="450380"/>
    <lineage>
        <taxon>Bacteria</taxon>
        <taxon>Bacillati</taxon>
        <taxon>Actinomycetota</taxon>
        <taxon>Actinomycetes</taxon>
        <taxon>Micrococcales</taxon>
        <taxon>Microbacteriaceae</taxon>
        <taxon>Microbacterium</taxon>
    </lineage>
</organism>
<protein>
    <submittedName>
        <fullName evidence="4">D-alanyl-D-alanine carboxypeptidase</fullName>
    </submittedName>
</protein>
<evidence type="ECO:0000313" key="5">
    <source>
        <dbReference type="Proteomes" id="UP001553715"/>
    </source>
</evidence>
<dbReference type="SUPFAM" id="SSF56601">
    <property type="entry name" value="beta-lactamase/transpeptidase-like"/>
    <property type="match status" value="1"/>
</dbReference>
<sequence length="551" mass="57055">MTIEDATPETGALTRREFRAATGATDTVSPPAPPFNDDANASDPDAVDLESAEDARETAHEQTIAPVPADFSVDDVDAAAASDADIDLDEPAASAASTVRWADESQTATAFAWLDVDTVEESTRPADLDQITMREAGPDLLADARLHPTLLRARWLVPIGAVAALVLAYAATVLLWPLHEVPPIVEAAEFETVAAQVAAPAWPAAGSAGVGIAGISSVASSADAVSIASVTKVVTALMVLDRMPLQLGEQGPEFAFSYSDNVEYWDYRRADQSALDVPVGGVLTEYQMLQGTLLGSANNYVDRLARDIWGSDASFADAAATWLADRGLSGITIVTPSGFDEGNVATPVALLQLGERAMQNPVFAEIVGTASAEIPGAGVVTNTNGMLADPGVVGIKTGTLEGWSVLTAKDVTIGDTTVRLYAAVLNQGDDEERLAVTRSLFADAETALETMAPAVPAGTVVGTVDTLWGANVDLVTDEDATVLLWNGAAASAGATLALGEQRDAGDEAGTLSVSGPLDAVEIGVSFSDALPGPSPWWRLTHPLELLGVVAD</sequence>
<dbReference type="Pfam" id="PF00768">
    <property type="entry name" value="Peptidase_S11"/>
    <property type="match status" value="1"/>
</dbReference>
<keyword evidence="2" id="KW-0812">Transmembrane</keyword>
<keyword evidence="5" id="KW-1185">Reference proteome</keyword>
<feature type="compositionally biased region" description="Low complexity" evidence="1">
    <location>
        <begin position="35"/>
        <end position="44"/>
    </location>
</feature>
<dbReference type="GO" id="GO:0004180">
    <property type="term" value="F:carboxypeptidase activity"/>
    <property type="evidence" value="ECO:0007669"/>
    <property type="project" value="UniProtKB-KW"/>
</dbReference>
<evidence type="ECO:0000313" key="4">
    <source>
        <dbReference type="EMBL" id="MEW1973776.1"/>
    </source>
</evidence>
<gene>
    <name evidence="4" type="ORF">AB0301_01650</name>
</gene>
<dbReference type="RefSeq" id="WP_206475708.1">
    <property type="nucleotide sequence ID" value="NZ_JBFBMH010000002.1"/>
</dbReference>
<dbReference type="Proteomes" id="UP001553715">
    <property type="component" value="Unassembled WGS sequence"/>
</dbReference>
<name>A0ABV3LCZ5_9MICO</name>
<evidence type="ECO:0000259" key="3">
    <source>
        <dbReference type="Pfam" id="PF00768"/>
    </source>
</evidence>
<dbReference type="InterPro" id="IPR012338">
    <property type="entry name" value="Beta-lactam/transpept-like"/>
</dbReference>
<keyword evidence="2" id="KW-0472">Membrane</keyword>
<comment type="caution">
    <text evidence="4">The sequence shown here is derived from an EMBL/GenBank/DDBJ whole genome shotgun (WGS) entry which is preliminary data.</text>
</comment>
<dbReference type="EMBL" id="JBFBMH010000002">
    <property type="protein sequence ID" value="MEW1973776.1"/>
    <property type="molecule type" value="Genomic_DNA"/>
</dbReference>
<keyword evidence="4" id="KW-0378">Hydrolase</keyword>
<keyword evidence="4" id="KW-0645">Protease</keyword>
<evidence type="ECO:0000256" key="2">
    <source>
        <dbReference type="SAM" id="Phobius"/>
    </source>
</evidence>
<keyword evidence="2" id="KW-1133">Transmembrane helix</keyword>
<feature type="transmembrane region" description="Helical" evidence="2">
    <location>
        <begin position="155"/>
        <end position="176"/>
    </location>
</feature>
<accession>A0ABV3LCZ5</accession>
<feature type="domain" description="Peptidase S11 D-alanyl-D-alanine carboxypeptidase A N-terminal" evidence="3">
    <location>
        <begin position="224"/>
        <end position="402"/>
    </location>
</feature>
<dbReference type="Gene3D" id="3.40.710.10">
    <property type="entry name" value="DD-peptidase/beta-lactamase superfamily"/>
    <property type="match status" value="1"/>
</dbReference>
<reference evidence="4 5" key="1">
    <citation type="submission" date="2024-06" db="EMBL/GenBank/DDBJ databases">
        <title>The Natural Products Discovery Center: Release of the First 8490 Sequenced Strains for Exploring Actinobacteria Biosynthetic Diversity.</title>
        <authorList>
            <person name="Kalkreuter E."/>
            <person name="Kautsar S.A."/>
            <person name="Yang D."/>
            <person name="Bader C.D."/>
            <person name="Teijaro C.N."/>
            <person name="Fluegel L."/>
            <person name="Davis C.M."/>
            <person name="Simpson J.R."/>
            <person name="Lauterbach L."/>
            <person name="Steele A.D."/>
            <person name="Gui C."/>
            <person name="Meng S."/>
            <person name="Li G."/>
            <person name="Viehrig K."/>
            <person name="Ye F."/>
            <person name="Su P."/>
            <person name="Kiefer A.F."/>
            <person name="Nichols A."/>
            <person name="Cepeda A.J."/>
            <person name="Yan W."/>
            <person name="Fan B."/>
            <person name="Jiang Y."/>
            <person name="Adhikari A."/>
            <person name="Zheng C.-J."/>
            <person name="Schuster L."/>
            <person name="Cowan T.M."/>
            <person name="Smanski M.J."/>
            <person name="Chevrette M.G."/>
            <person name="De Carvalho L.P.S."/>
            <person name="Shen B."/>
        </authorList>
    </citation>
    <scope>NUCLEOTIDE SEQUENCE [LARGE SCALE GENOMIC DNA]</scope>
    <source>
        <strain evidence="4 5">NPDC077434</strain>
    </source>
</reference>
<dbReference type="InterPro" id="IPR001967">
    <property type="entry name" value="Peptidase_S11_N"/>
</dbReference>